<dbReference type="PROSITE" id="PS50005">
    <property type="entry name" value="TPR"/>
    <property type="match status" value="1"/>
</dbReference>
<feature type="repeat" description="TPR" evidence="4">
    <location>
        <begin position="686"/>
        <end position="719"/>
    </location>
</feature>
<keyword evidence="6" id="KW-1185">Reference proteome</keyword>
<sequence length="909" mass="106410">MTSLRTTDDSKFSLLTHPSTDCGWYQDFPLHAKSLHGMKKKYCAQYDCSETLLLGAKLTVKINTDSATLSKEEFFQVKQKKRSNNIILSVVAKNGIIESILRIEAIWTRSVENCNLRHRYEFYGCVCPAQKVKNLISLSYSQMDRSKLDPETLNENALKTPNLDDHQLEADKKQVESNEGIEEIKRDEQAVEADVKSTLNEVIETVGELTVTCSGQCSDCDDEKLTAARVRSMNKDYVIVPMCEVSSDGRGQLLNRNKATKQYNDTKPNGILAHICLELASGMDMQNYYYVKCSQSPDDDIRQKRHSCMTICVPTGDSRSDHNDFEHLPDHPEDEFDPAGKLEVEEVLDMEECENKSLKSEDLDMIFPVDQLQPNQNPHRMASLTPLEVFWEGNSRAFRVLQYPQEIRQFIELILLSSDHCVLETKHYWSTQPDMENLDELFQSFVAKVEFPSKLEKLRMPLPFNEYSSFVCLKVQMQLLQRRMRDLKRFSYYHDQTMRKMLKNAPCWIVFNLALIYYCKYAKYHLAMDVNTFEMFDQFENWFQNSTIPFEMRVAFCFIDPISIWHVLEMKAEIYLLKKCPGDALEIYKNLDMLEDVTNICKLFSLEHIGLPIIEERHSTFPSSFTTYLLGIMQNDDDLLFNACSMHPRKFVLPQLARIKKLYADGQFSLCLKRLRSIFDEDPIMHEAWFLFGMCFYHLKNYSAAANAFRRSLEIKLSENGWTYLEDSIVKISDEASLNLFKRSKCELNIEIFLDQIIVHFFRNGKFESVVGIFRKIAHHHESIGRTVQSVMIRLLEVICRERNNEIYVNLRLQLQDVLENLQVDFCHNENFWNLCAQLVDPRINNCIKNVKQWELFLKCSNYEIICIKRKQTNPRRLRLLNWKRFYYLKAKIMYKKINRSINRNMAGT</sequence>
<dbReference type="InterPro" id="IPR019734">
    <property type="entry name" value="TPR_rpt"/>
</dbReference>
<evidence type="ECO:0000256" key="2">
    <source>
        <dbReference type="ARBA" id="ARBA00022803"/>
    </source>
</evidence>
<dbReference type="PANTHER" id="PTHR16193:SF0">
    <property type="entry name" value="TETRATRICOPEPTIDE REPEAT PROTEIN 27"/>
    <property type="match status" value="1"/>
</dbReference>
<gene>
    <name evidence="5" type="primary">TTC27</name>
    <name evidence="5" type="ORF">T07_11799</name>
</gene>
<dbReference type="InterPro" id="IPR011990">
    <property type="entry name" value="TPR-like_helical_dom_sf"/>
</dbReference>
<reference evidence="5 6" key="1">
    <citation type="submission" date="2015-01" db="EMBL/GenBank/DDBJ databases">
        <title>Evolution of Trichinella species and genotypes.</title>
        <authorList>
            <person name="Korhonen P.K."/>
            <person name="Edoardo P."/>
            <person name="Giuseppe L.R."/>
            <person name="Gasser R.B."/>
        </authorList>
    </citation>
    <scope>NUCLEOTIDE SEQUENCE [LARGE SCALE GENOMIC DNA]</scope>
    <source>
        <strain evidence="5">ISS37</strain>
    </source>
</reference>
<accession>A0A0V0RXI3</accession>
<comment type="similarity">
    <text evidence="3">Belongs to the TTC27 family.</text>
</comment>
<evidence type="ECO:0000313" key="6">
    <source>
        <dbReference type="Proteomes" id="UP000054630"/>
    </source>
</evidence>
<dbReference type="OrthoDB" id="1936594at2759"/>
<keyword evidence="2 4" id="KW-0802">TPR repeat</keyword>
<dbReference type="AlphaFoldDB" id="A0A0V0RXI3"/>
<evidence type="ECO:0000313" key="5">
    <source>
        <dbReference type="EMBL" id="KRX19087.1"/>
    </source>
</evidence>
<dbReference type="EMBL" id="JYDL01000063">
    <property type="protein sequence ID" value="KRX19087.1"/>
    <property type="molecule type" value="Genomic_DNA"/>
</dbReference>
<evidence type="ECO:0000256" key="1">
    <source>
        <dbReference type="ARBA" id="ARBA00022737"/>
    </source>
</evidence>
<proteinExistence type="inferred from homology"/>
<dbReference type="SUPFAM" id="SSF48452">
    <property type="entry name" value="TPR-like"/>
    <property type="match status" value="1"/>
</dbReference>
<evidence type="ECO:0000256" key="4">
    <source>
        <dbReference type="PROSITE-ProRule" id="PRU00339"/>
    </source>
</evidence>
<name>A0A0V0RXI3_9BILA</name>
<dbReference type="InterPro" id="IPR044244">
    <property type="entry name" value="TTC27/Emw1"/>
</dbReference>
<dbReference type="Gene3D" id="1.25.40.10">
    <property type="entry name" value="Tetratricopeptide repeat domain"/>
    <property type="match status" value="1"/>
</dbReference>
<dbReference type="PANTHER" id="PTHR16193">
    <property type="entry name" value="TETRATRICOPEPTIDE REPEAT PROTEIN 27"/>
    <property type="match status" value="1"/>
</dbReference>
<protein>
    <submittedName>
        <fullName evidence="5">Tetratricopeptide repeat protein 27</fullName>
    </submittedName>
</protein>
<comment type="caution">
    <text evidence="5">The sequence shown here is derived from an EMBL/GenBank/DDBJ whole genome shotgun (WGS) entry which is preliminary data.</text>
</comment>
<keyword evidence="1" id="KW-0677">Repeat</keyword>
<dbReference type="Proteomes" id="UP000054630">
    <property type="component" value="Unassembled WGS sequence"/>
</dbReference>
<evidence type="ECO:0000256" key="3">
    <source>
        <dbReference type="ARBA" id="ARBA00024020"/>
    </source>
</evidence>
<organism evidence="5 6">
    <name type="scientific">Trichinella nelsoni</name>
    <dbReference type="NCBI Taxonomy" id="6336"/>
    <lineage>
        <taxon>Eukaryota</taxon>
        <taxon>Metazoa</taxon>
        <taxon>Ecdysozoa</taxon>
        <taxon>Nematoda</taxon>
        <taxon>Enoplea</taxon>
        <taxon>Dorylaimia</taxon>
        <taxon>Trichinellida</taxon>
        <taxon>Trichinellidae</taxon>
        <taxon>Trichinella</taxon>
    </lineage>
</organism>